<reference evidence="1 2" key="1">
    <citation type="submission" date="2018-06" db="EMBL/GenBank/DDBJ databases">
        <authorList>
            <consortium name="Pathogen Informatics"/>
            <person name="Doyle S."/>
        </authorList>
    </citation>
    <scope>NUCLEOTIDE SEQUENCE [LARGE SCALE GENOMIC DNA]</scope>
    <source>
        <strain evidence="1 2">NCTC9426</strain>
    </source>
</reference>
<evidence type="ECO:0000313" key="1">
    <source>
        <dbReference type="EMBL" id="STY93797.1"/>
    </source>
</evidence>
<protein>
    <submittedName>
        <fullName evidence="1">Uncharacterized protein</fullName>
    </submittedName>
</protein>
<dbReference type="AlphaFoldDB" id="A0A378Q3S9"/>
<dbReference type="Proteomes" id="UP000254133">
    <property type="component" value="Unassembled WGS sequence"/>
</dbReference>
<evidence type="ECO:0000313" key="2">
    <source>
        <dbReference type="Proteomes" id="UP000254133"/>
    </source>
</evidence>
<accession>A0A378Q3S9</accession>
<dbReference type="RefSeq" id="WP_147287373.1">
    <property type="nucleotide sequence ID" value="NZ_UGPZ01000003.1"/>
</dbReference>
<sequence length="61" mass="7082">MAKIEVKGGYAIYDIEYGEVVLELIEVTEKRKGHWHGYWQGTGQAKEFKIRWQPAIFVRGA</sequence>
<gene>
    <name evidence="1" type="ORF">NCTC9426_02531</name>
</gene>
<dbReference type="EMBL" id="UGPZ01000003">
    <property type="protein sequence ID" value="STY93797.1"/>
    <property type="molecule type" value="Genomic_DNA"/>
</dbReference>
<organism evidence="1 2">
    <name type="scientific">Moraxella bovis</name>
    <dbReference type="NCBI Taxonomy" id="476"/>
    <lineage>
        <taxon>Bacteria</taxon>
        <taxon>Pseudomonadati</taxon>
        <taxon>Pseudomonadota</taxon>
        <taxon>Gammaproteobacteria</taxon>
        <taxon>Moraxellales</taxon>
        <taxon>Moraxellaceae</taxon>
        <taxon>Moraxella</taxon>
    </lineage>
</organism>
<proteinExistence type="predicted"/>
<dbReference type="Pfam" id="PF26125">
    <property type="entry name" value="AcrVA2-like"/>
    <property type="match status" value="1"/>
</dbReference>
<name>A0A378Q3S9_MORBO</name>
<dbReference type="InterPro" id="IPR058915">
    <property type="entry name" value="AcrVA2-like"/>
</dbReference>